<keyword evidence="13" id="KW-1185">Reference proteome</keyword>
<proteinExistence type="inferred from homology"/>
<evidence type="ECO:0000256" key="3">
    <source>
        <dbReference type="ARBA" id="ARBA00023295"/>
    </source>
</evidence>
<reference evidence="12" key="1">
    <citation type="journal article" date="2023" name="G3 (Bethesda)">
        <title>Whole genome assembly and annotation of the endangered Caribbean coral Acropora cervicornis.</title>
        <authorList>
            <person name="Selwyn J.D."/>
            <person name="Vollmer S.V."/>
        </authorList>
    </citation>
    <scope>NUCLEOTIDE SEQUENCE</scope>
    <source>
        <strain evidence="12">K2</strain>
    </source>
</reference>
<evidence type="ECO:0000256" key="7">
    <source>
        <dbReference type="ARBA" id="ARBA00071505"/>
    </source>
</evidence>
<sequence>MAAGTATRFITDTLPIDHNGVTVRQSRNGTYMPSVANGYLGTVIYSDTVHVSGVYNGKAYPKKNPIYPVYLKQHTHRARVPSTAAIDFSVSGIQGKTSYALDVQEAVFYKWFRAENLQVEQRIYAHQSRKNLLIVEIAARNTANREFLMSVSLNRGDASDDFQFQTIDSNRTGASAAIAKVNETEEEGSMQVNLATVWSKLEDDGETLTIKRSSEEQSWIYITSIATNLDTKFNPLTKDQLLTEHKAAWKALWDTGRIEIEGNLKMAQAVYSSLYYILSSTRHDWPYGLSPGGIPAAEEYMGHTFWDQDIWMFPPLVLMHPKLARNSLKYRKDSSLTGLETSPGERYGRAQIHITGDIAFAAKQFWRASKDVNWLQEIGYPLVYETAEYWASRVEYDVASDRYVINHVMPPDEYHYPVNNSVYTNVVAKINLLFAKEAATALGRESPQEWSTIAEKLVIPFDSENNFHPEYEGYTLDKEVKQADAILIGYPLMYEMDKQLYEERTDPDGPAMTHSMFAIGWLDIGDKKRAERPFVKNYANIRAVIYGYGGFRLQDSELAFNPTLPPKVTKMSIRLNFLGSCMDFVISERNLTITVVFASPIAPPLEVSTGEGVQNLERFEPVTFSRGRGAVRICAVFLLSVASSVSSSRPPLGTATRLVTKKLPRHYSRSSVVSSRNGNFMPSVGNGFVGTVIYSDTVYISGVFNGPAHPKKNPIYPVYLYQHAHRARVPSTASINFRVRGVAGENLYALDVSEGVFYKWFTAELLEVEQRIYAHRTRKNILVVEITAKNKAGKEFEMDIVPNLGYVSRDIHFQMTESGRGDALAATGMVNQTEERGSVGCKVAIAWTYPDPDHPINISSSSKEQTWYFITSLATSLDTKFNPLSEALNQAKEQLLTEHKAAWKALWDTGRIEIEGNLKMAQAVYSSLYYILSSTRHDWPYGLSPGGIPAAEEYMGHTFWDQDIWMYPPLVLLQPDLARSAMKYRRDRLPAARRIAKQYGYKGAMFPWESSYTGLETSPGEKYGKNQNHITGDIALAAKMLWEATKDQYWLREIGFPLAYQTAEYWASRVKYDIKRDRFVINHVMPPDEYHYPVNNSVYTNIVAKINLLFAKEAADILGKKVPKRWTTIAEKMYIPFDDEHQYHPEFEGYRRGVKVKQADVVLIGYPLMYKMDKQVWSERRWGYGAVNFITGAGGFLQAVLYGFGGIRIKRDGLYFNSTLPYGTVKLAFRINYLASSIDFDVRYRGVTIRLVNTGPISPQLELIADGQVHRLTRDHIISTKTMNDWMEMISTVHCS</sequence>
<dbReference type="EMBL" id="JARQWQ010000074">
    <property type="protein sequence ID" value="KAK2553759.1"/>
    <property type="molecule type" value="Genomic_DNA"/>
</dbReference>
<dbReference type="InterPro" id="IPR005194">
    <property type="entry name" value="Glyco_hydro_65_C"/>
</dbReference>
<comment type="catalytic activity">
    <reaction evidence="4">
        <text>(5R)-5-O-[alpha-D-glucosyl-(1-&gt;2)-beta-D-galactosyl]-5-hydroxy-L-lysyl-[collagen] + H2O = (5R)-5-O-(beta-D-galactosyl)-5-hydroxy-L-lysyl-[collagen] + D-glucose</text>
        <dbReference type="Rhea" id="RHEA:11068"/>
        <dbReference type="Rhea" id="RHEA-COMP:12753"/>
        <dbReference type="Rhea" id="RHEA-COMP:12754"/>
        <dbReference type="ChEBI" id="CHEBI:4167"/>
        <dbReference type="ChEBI" id="CHEBI:15377"/>
        <dbReference type="ChEBI" id="CHEBI:133443"/>
        <dbReference type="ChEBI" id="CHEBI:133452"/>
        <dbReference type="EC" id="3.2.1.107"/>
    </reaction>
</comment>
<dbReference type="SUPFAM" id="SSF48208">
    <property type="entry name" value="Six-hairpin glycosidases"/>
    <property type="match status" value="2"/>
</dbReference>
<evidence type="ECO:0000256" key="6">
    <source>
        <dbReference type="ARBA" id="ARBA00066430"/>
    </source>
</evidence>
<name>A0AAD9UXM5_ACRCE</name>
<accession>A0AAD9UXM5</accession>
<dbReference type="Gene3D" id="2.60.420.10">
    <property type="entry name" value="Maltose phosphorylase, domain 3"/>
    <property type="match status" value="2"/>
</dbReference>
<evidence type="ECO:0000256" key="9">
    <source>
        <dbReference type="SAM" id="Phobius"/>
    </source>
</evidence>
<feature type="domain" description="Glycoside hydrolase family 65 central catalytic" evidence="10">
    <location>
        <begin position="348"/>
        <end position="483"/>
    </location>
</feature>
<comment type="function">
    <text evidence="5">Catalyzes the hydrolysis of glucose from the disaccharide unit linked to hydroxylysine residues of collagen and collagen-like proteins.</text>
</comment>
<evidence type="ECO:0000313" key="13">
    <source>
        <dbReference type="Proteomes" id="UP001249851"/>
    </source>
</evidence>
<feature type="domain" description="Glycoside hydrolase family 65 C-terminal" evidence="11">
    <location>
        <begin position="552"/>
        <end position="600"/>
    </location>
</feature>
<dbReference type="InterPro" id="IPR005195">
    <property type="entry name" value="Glyco_hydro_65_M"/>
</dbReference>
<evidence type="ECO:0000256" key="1">
    <source>
        <dbReference type="ARBA" id="ARBA00006768"/>
    </source>
</evidence>
<feature type="domain" description="Glycoside hydrolase family 65 central catalytic" evidence="10">
    <location>
        <begin position="297"/>
        <end position="333"/>
    </location>
</feature>
<comment type="caution">
    <text evidence="12">The sequence shown here is derived from an EMBL/GenBank/DDBJ whole genome shotgun (WGS) entry which is preliminary data.</text>
</comment>
<dbReference type="InterPro" id="IPR008928">
    <property type="entry name" value="6-hairpin_glycosidase_sf"/>
</dbReference>
<reference evidence="12" key="2">
    <citation type="journal article" date="2023" name="Science">
        <title>Genomic signatures of disease resistance in endangered staghorn corals.</title>
        <authorList>
            <person name="Vollmer S.V."/>
            <person name="Selwyn J.D."/>
            <person name="Despard B.A."/>
            <person name="Roesel C.L."/>
        </authorList>
    </citation>
    <scope>NUCLEOTIDE SEQUENCE</scope>
    <source>
        <strain evidence="12">K2</strain>
    </source>
</reference>
<dbReference type="GO" id="GO:0047402">
    <property type="term" value="F:protein-glucosylgalactosylhydroxylysine glucosidase activity"/>
    <property type="evidence" value="ECO:0007669"/>
    <property type="project" value="UniProtKB-EC"/>
</dbReference>
<evidence type="ECO:0000256" key="4">
    <source>
        <dbReference type="ARBA" id="ARBA00051415"/>
    </source>
</evidence>
<keyword evidence="9" id="KW-0812">Transmembrane</keyword>
<feature type="domain" description="Glycoside hydrolase family 65 central catalytic" evidence="10">
    <location>
        <begin position="951"/>
        <end position="1151"/>
    </location>
</feature>
<dbReference type="Pfam" id="PF03633">
    <property type="entry name" value="Glyco_hydro_65C"/>
    <property type="match status" value="1"/>
</dbReference>
<keyword evidence="9" id="KW-0472">Membrane</keyword>
<keyword evidence="3" id="KW-0326">Glycosidase</keyword>
<dbReference type="Proteomes" id="UP001249851">
    <property type="component" value="Unassembled WGS sequence"/>
</dbReference>
<feature type="transmembrane region" description="Helical" evidence="9">
    <location>
        <begin position="1182"/>
        <end position="1204"/>
    </location>
</feature>
<evidence type="ECO:0000259" key="11">
    <source>
        <dbReference type="Pfam" id="PF03633"/>
    </source>
</evidence>
<evidence type="ECO:0000256" key="5">
    <source>
        <dbReference type="ARBA" id="ARBA00053339"/>
    </source>
</evidence>
<evidence type="ECO:0000313" key="12">
    <source>
        <dbReference type="EMBL" id="KAK2553759.1"/>
    </source>
</evidence>
<dbReference type="EC" id="3.2.1.107" evidence="6"/>
<dbReference type="PANTHER" id="PTHR11051">
    <property type="entry name" value="GLYCOSYL HYDROLASE-RELATED"/>
    <property type="match status" value="1"/>
</dbReference>
<dbReference type="GO" id="GO:0005975">
    <property type="term" value="P:carbohydrate metabolic process"/>
    <property type="evidence" value="ECO:0007669"/>
    <property type="project" value="InterPro"/>
</dbReference>
<dbReference type="PANTHER" id="PTHR11051:SF8">
    <property type="entry name" value="PROTEIN-GLUCOSYLGALACTOSYLHYDROXYLYSINE GLUCOSIDASE"/>
    <property type="match status" value="1"/>
</dbReference>
<keyword evidence="9" id="KW-1133">Transmembrane helix</keyword>
<dbReference type="FunFam" id="1.50.10.10:FF:000023">
    <property type="entry name" value="Protein-glucosylgalactosylhydroxylysine glucosidase"/>
    <property type="match status" value="1"/>
</dbReference>
<dbReference type="Pfam" id="PF03632">
    <property type="entry name" value="Glyco_hydro_65m"/>
    <property type="match status" value="3"/>
</dbReference>
<dbReference type="InterPro" id="IPR012341">
    <property type="entry name" value="6hp_glycosidase-like_sf"/>
</dbReference>
<evidence type="ECO:0000256" key="2">
    <source>
        <dbReference type="ARBA" id="ARBA00022801"/>
    </source>
</evidence>
<evidence type="ECO:0000259" key="10">
    <source>
        <dbReference type="Pfam" id="PF03632"/>
    </source>
</evidence>
<keyword evidence="2" id="KW-0378">Hydrolase</keyword>
<dbReference type="Gene3D" id="1.50.10.10">
    <property type="match status" value="3"/>
</dbReference>
<gene>
    <name evidence="12" type="ORF">P5673_024733</name>
</gene>
<evidence type="ECO:0000256" key="8">
    <source>
        <dbReference type="ARBA" id="ARBA00079982"/>
    </source>
</evidence>
<comment type="similarity">
    <text evidence="1">Belongs to the glycosyl hydrolase 65 family.</text>
</comment>
<organism evidence="12 13">
    <name type="scientific">Acropora cervicornis</name>
    <name type="common">Staghorn coral</name>
    <dbReference type="NCBI Taxonomy" id="6130"/>
    <lineage>
        <taxon>Eukaryota</taxon>
        <taxon>Metazoa</taxon>
        <taxon>Cnidaria</taxon>
        <taxon>Anthozoa</taxon>
        <taxon>Hexacorallia</taxon>
        <taxon>Scleractinia</taxon>
        <taxon>Astrocoeniina</taxon>
        <taxon>Acroporidae</taxon>
        <taxon>Acropora</taxon>
    </lineage>
</organism>
<protein>
    <recommendedName>
        <fullName evidence="7">Protein-glucosylgalactosylhydroxylysine glucosidase</fullName>
        <ecNumber evidence="6">3.2.1.107</ecNumber>
    </recommendedName>
    <alternativeName>
        <fullName evidence="8">Acid trehalase-like protein 1</fullName>
    </alternativeName>
</protein>